<organism evidence="3 4">
    <name type="scientific">Rhizopus microsporus</name>
    <dbReference type="NCBI Taxonomy" id="58291"/>
    <lineage>
        <taxon>Eukaryota</taxon>
        <taxon>Fungi</taxon>
        <taxon>Fungi incertae sedis</taxon>
        <taxon>Mucoromycota</taxon>
        <taxon>Mucoromycotina</taxon>
        <taxon>Mucoromycetes</taxon>
        <taxon>Mucorales</taxon>
        <taxon>Mucorineae</taxon>
        <taxon>Rhizopodaceae</taxon>
        <taxon>Rhizopus</taxon>
    </lineage>
</organism>
<gene>
    <name evidence="3" type="ORF">BCV71DRAFT_225647</name>
</gene>
<dbReference type="VEuPathDB" id="FungiDB:BCV72DRAFT_242169"/>
<dbReference type="Proteomes" id="UP000242381">
    <property type="component" value="Unassembled WGS sequence"/>
</dbReference>
<dbReference type="EMBL" id="KV921292">
    <property type="protein sequence ID" value="ORE20523.1"/>
    <property type="molecule type" value="Genomic_DNA"/>
</dbReference>
<proteinExistence type="predicted"/>
<dbReference type="AlphaFoldDB" id="A0A0A1N3H9"/>
<evidence type="ECO:0000313" key="4">
    <source>
        <dbReference type="Proteomes" id="UP000242381"/>
    </source>
</evidence>
<accession>A0A0A1N3H9</accession>
<keyword evidence="1" id="KW-0175">Coiled coil</keyword>
<evidence type="ECO:0000256" key="2">
    <source>
        <dbReference type="SAM" id="SignalP"/>
    </source>
</evidence>
<feature type="signal peptide" evidence="2">
    <location>
        <begin position="1"/>
        <end position="18"/>
    </location>
</feature>
<protein>
    <submittedName>
        <fullName evidence="3">Uncharacterized protein</fullName>
    </submittedName>
</protein>
<sequence length="116" mass="13618">MRLSSLFILAHIITLALALGEDLEDDLTDDVFEPTFPAQEFGPIAYDFSGVEFEDTEPLADGIEYMKNQNEEAMMDLMKERMMAIRKAREAEERRREAMRRKYAARRKERLPVYHN</sequence>
<feature type="coiled-coil region" evidence="1">
    <location>
        <begin position="74"/>
        <end position="109"/>
    </location>
</feature>
<evidence type="ECO:0000256" key="1">
    <source>
        <dbReference type="SAM" id="Coils"/>
    </source>
</evidence>
<keyword evidence="2" id="KW-0732">Signal</keyword>
<reference evidence="3 4" key="1">
    <citation type="journal article" date="2016" name="Proc. Natl. Acad. Sci. U.S.A.">
        <title>Lipid metabolic changes in an early divergent fungus govern the establishment of a mutualistic symbiosis with endobacteria.</title>
        <authorList>
            <person name="Lastovetsky O.A."/>
            <person name="Gaspar M.L."/>
            <person name="Mondo S.J."/>
            <person name="LaButti K.M."/>
            <person name="Sandor L."/>
            <person name="Grigoriev I.V."/>
            <person name="Henry S.A."/>
            <person name="Pawlowska T.E."/>
        </authorList>
    </citation>
    <scope>NUCLEOTIDE SEQUENCE [LARGE SCALE GENOMIC DNA]</scope>
    <source>
        <strain evidence="3 4">ATCC 11559</strain>
    </source>
</reference>
<evidence type="ECO:0000313" key="3">
    <source>
        <dbReference type="EMBL" id="ORE20523.1"/>
    </source>
</evidence>
<feature type="chain" id="PRO_5030003869" evidence="2">
    <location>
        <begin position="19"/>
        <end position="116"/>
    </location>
</feature>
<name>A0A0A1N3H9_RHIZD</name>